<evidence type="ECO:0000313" key="2">
    <source>
        <dbReference type="EMBL" id="KAF0760451.1"/>
    </source>
</evidence>
<keyword evidence="1" id="KW-0812">Transmembrane</keyword>
<dbReference type="VEuPathDB" id="FungiDB:H257_02710"/>
<feature type="transmembrane region" description="Helical" evidence="1">
    <location>
        <begin position="86"/>
        <end position="106"/>
    </location>
</feature>
<evidence type="ECO:0000313" key="3">
    <source>
        <dbReference type="Proteomes" id="UP000469452"/>
    </source>
</evidence>
<feature type="transmembrane region" description="Helical" evidence="1">
    <location>
        <begin position="47"/>
        <end position="66"/>
    </location>
</feature>
<accession>A0A6A5ALH5</accession>
<name>A0A6A5ALH5_APHAT</name>
<protein>
    <submittedName>
        <fullName evidence="2">Uncharacterized protein</fullName>
    </submittedName>
</protein>
<dbReference type="Proteomes" id="UP000469452">
    <property type="component" value="Unassembled WGS sequence"/>
</dbReference>
<evidence type="ECO:0000256" key="1">
    <source>
        <dbReference type="SAM" id="Phobius"/>
    </source>
</evidence>
<organism evidence="2 3">
    <name type="scientific">Aphanomyces astaci</name>
    <name type="common">Crayfish plague agent</name>
    <dbReference type="NCBI Taxonomy" id="112090"/>
    <lineage>
        <taxon>Eukaryota</taxon>
        <taxon>Sar</taxon>
        <taxon>Stramenopiles</taxon>
        <taxon>Oomycota</taxon>
        <taxon>Saprolegniomycetes</taxon>
        <taxon>Saprolegniales</taxon>
        <taxon>Verrucalvaceae</taxon>
        <taxon>Aphanomyces</taxon>
    </lineage>
</organism>
<comment type="caution">
    <text evidence="2">The sequence shown here is derived from an EMBL/GenBank/DDBJ whole genome shotgun (WGS) entry which is preliminary data.</text>
</comment>
<reference evidence="2 3" key="1">
    <citation type="submission" date="2019-06" db="EMBL/GenBank/DDBJ databases">
        <title>Genomics analysis of Aphanomyces spp. identifies a new class of oomycete effector associated with host adaptation.</title>
        <authorList>
            <person name="Gaulin E."/>
        </authorList>
    </citation>
    <scope>NUCLEOTIDE SEQUENCE [LARGE SCALE GENOMIC DNA]</scope>
    <source>
        <strain evidence="2 3">E</strain>
    </source>
</reference>
<dbReference type="AlphaFoldDB" id="A0A6A5ALH5"/>
<proteinExistence type="predicted"/>
<keyword evidence="1" id="KW-1133">Transmembrane helix</keyword>
<gene>
    <name evidence="2" type="ORF">AaE_003564</name>
</gene>
<dbReference type="EMBL" id="VJMI01008776">
    <property type="protein sequence ID" value="KAF0760451.1"/>
    <property type="molecule type" value="Genomic_DNA"/>
</dbReference>
<keyword evidence="1" id="KW-0472">Membrane</keyword>
<sequence>MSFPALPVVQQPPTMFDERVAVAKYGTAAERDPMIKRGKCSSADKDLSKASFLFMVLGFGYLFPYHALAQPVDYWHLLFPTFDVDFEISCAYNIASVTTLFFIAWVGGKRKIFVHWPHRRRVCNPSTGANDPASVLLGAHI</sequence>